<dbReference type="Proteomes" id="UP000429607">
    <property type="component" value="Unassembled WGS sequence"/>
</dbReference>
<evidence type="ECO:0000313" key="3">
    <source>
        <dbReference type="Proteomes" id="UP000429607"/>
    </source>
</evidence>
<dbReference type="EMBL" id="QXFV01005995">
    <property type="protein sequence ID" value="KAE8962872.1"/>
    <property type="molecule type" value="Genomic_DNA"/>
</dbReference>
<keyword evidence="1" id="KW-0732">Signal</keyword>
<evidence type="ECO:0008006" key="4">
    <source>
        <dbReference type="Google" id="ProtNLM"/>
    </source>
</evidence>
<proteinExistence type="predicted"/>
<protein>
    <recommendedName>
        <fullName evidence="4">GOLD domain-containing protein</fullName>
    </recommendedName>
</protein>
<evidence type="ECO:0000313" key="2">
    <source>
        <dbReference type="EMBL" id="KAE8962872.1"/>
    </source>
</evidence>
<organism evidence="2 3">
    <name type="scientific">Phytophthora rubi</name>
    <dbReference type="NCBI Taxonomy" id="129364"/>
    <lineage>
        <taxon>Eukaryota</taxon>
        <taxon>Sar</taxon>
        <taxon>Stramenopiles</taxon>
        <taxon>Oomycota</taxon>
        <taxon>Peronosporomycetes</taxon>
        <taxon>Peronosporales</taxon>
        <taxon>Peronosporaceae</taxon>
        <taxon>Phytophthora</taxon>
    </lineage>
</organism>
<accession>A0A6A3H1C9</accession>
<sequence length="147" mass="15930">MISSINVVYAVASILLHALHASSLGSKTQIWVYPDRWSMKFSTTQKCYTFSACVGTSTVGADWYGIDDGVAMVFYEEEQCQGTQLISHALPKGQATFTFDKGAKSFMVWSDGIYPTNGIEHECRERAVLNATSNSSESASGSATAGY</sequence>
<gene>
    <name evidence="2" type="ORF">PR001_g29561</name>
</gene>
<reference evidence="2 3" key="1">
    <citation type="submission" date="2018-09" db="EMBL/GenBank/DDBJ databases">
        <title>Genomic investigation of the strawberry pathogen Phytophthora fragariae indicates pathogenicity is determined by transcriptional variation in three key races.</title>
        <authorList>
            <person name="Adams T.M."/>
            <person name="Armitage A.D."/>
            <person name="Sobczyk M.K."/>
            <person name="Bates H.J."/>
            <person name="Dunwell J.M."/>
            <person name="Nellist C.F."/>
            <person name="Harrison R.J."/>
        </authorList>
    </citation>
    <scope>NUCLEOTIDE SEQUENCE [LARGE SCALE GENOMIC DNA]</scope>
    <source>
        <strain evidence="2 3">SCRP249</strain>
    </source>
</reference>
<comment type="caution">
    <text evidence="2">The sequence shown here is derived from an EMBL/GenBank/DDBJ whole genome shotgun (WGS) entry which is preliminary data.</text>
</comment>
<feature type="chain" id="PRO_5025487201" description="GOLD domain-containing protein" evidence="1">
    <location>
        <begin position="22"/>
        <end position="147"/>
    </location>
</feature>
<dbReference type="AlphaFoldDB" id="A0A6A3H1C9"/>
<name>A0A6A3H1C9_9STRA</name>
<feature type="signal peptide" evidence="1">
    <location>
        <begin position="1"/>
        <end position="21"/>
    </location>
</feature>
<evidence type="ECO:0000256" key="1">
    <source>
        <dbReference type="SAM" id="SignalP"/>
    </source>
</evidence>